<feature type="transmembrane region" description="Helical" evidence="1">
    <location>
        <begin position="104"/>
        <end position="126"/>
    </location>
</feature>
<keyword evidence="3" id="KW-1185">Reference proteome</keyword>
<feature type="transmembrane region" description="Helical" evidence="1">
    <location>
        <begin position="379"/>
        <end position="395"/>
    </location>
</feature>
<dbReference type="EMBL" id="CP092109">
    <property type="protein sequence ID" value="UWZ79577.1"/>
    <property type="molecule type" value="Genomic_DNA"/>
</dbReference>
<feature type="transmembrane region" description="Helical" evidence="1">
    <location>
        <begin position="232"/>
        <end position="252"/>
    </location>
</feature>
<feature type="transmembrane region" description="Helical" evidence="1">
    <location>
        <begin position="6"/>
        <end position="23"/>
    </location>
</feature>
<reference evidence="2" key="1">
    <citation type="journal article" date="2022" name="Environ. Microbiol.">
        <title>Geoalkalibacter halelectricus SAP #1 sp. nov. possessing extracellular electron transfer and mineral#reducing capabilities from a haloalkaline environment.</title>
        <authorList>
            <person name="Yadav S."/>
            <person name="Singh R."/>
            <person name="Sundharam S.S."/>
            <person name="Chaudhary S."/>
            <person name="Krishnamurthi S."/>
            <person name="Patil S.A."/>
        </authorList>
    </citation>
    <scope>NUCLEOTIDE SEQUENCE</scope>
    <source>
        <strain evidence="2">SAP-1</strain>
    </source>
</reference>
<evidence type="ECO:0000313" key="2">
    <source>
        <dbReference type="EMBL" id="UWZ79577.1"/>
    </source>
</evidence>
<keyword evidence="1" id="KW-0472">Membrane</keyword>
<gene>
    <name evidence="2" type="ORF">L9S41_18130</name>
</gene>
<feature type="transmembrane region" description="Helical" evidence="1">
    <location>
        <begin position="316"/>
        <end position="336"/>
    </location>
</feature>
<organism evidence="2 3">
    <name type="scientific">Geoalkalibacter halelectricus</name>
    <dbReference type="NCBI Taxonomy" id="2847045"/>
    <lineage>
        <taxon>Bacteria</taxon>
        <taxon>Pseudomonadati</taxon>
        <taxon>Thermodesulfobacteriota</taxon>
        <taxon>Desulfuromonadia</taxon>
        <taxon>Desulfuromonadales</taxon>
        <taxon>Geoalkalibacteraceae</taxon>
        <taxon>Geoalkalibacter</taxon>
    </lineage>
</organism>
<accession>A0ABY5ZK83</accession>
<proteinExistence type="predicted"/>
<feature type="transmembrane region" description="Helical" evidence="1">
    <location>
        <begin position="133"/>
        <end position="152"/>
    </location>
</feature>
<keyword evidence="1" id="KW-0812">Transmembrane</keyword>
<dbReference type="Proteomes" id="UP001060414">
    <property type="component" value="Chromosome"/>
</dbReference>
<dbReference type="RefSeq" id="WP_260747929.1">
    <property type="nucleotide sequence ID" value="NZ_CP092109.1"/>
</dbReference>
<feature type="transmembrane region" description="Helical" evidence="1">
    <location>
        <begin position="30"/>
        <end position="50"/>
    </location>
</feature>
<protein>
    <recommendedName>
        <fullName evidence="4">Glycosyltransferase RgtA/B/C/D-like domain-containing protein</fullName>
    </recommendedName>
</protein>
<evidence type="ECO:0008006" key="4">
    <source>
        <dbReference type="Google" id="ProtNLM"/>
    </source>
</evidence>
<sequence>MLSGFFLIFFLAFASFIICALAIKRPYLKTPLIIALVLRGGILLAGLFAVNLPDSTADARTFQRFALMRSSLSPGEIISDISFNSYFYPDIIAILYSLFHPDTVIMHGVNLLAGVGVVYSVGVLAYELWGKRAAYKAAMVAALFPTLILYSAVTMREALLTLCLLLSCLMFIRWYRSRALSHAVLAMAFSFLAMCFHGAHAINLGWLLICMFVIAVRTVVGKAKYLSYMRSLGMMTVALALLLVIGVSAQRITIPKLGSLETTDAERLMSVSGSAMRDGASYPGWLSVETPADFGWKWSVRLPYFLFSPFPWDVRATRHLIGLADGLLYGVLFIMALRARGVLRNNKLAMLAIVFIMPAVMVYSMFIGNFGTGLRHRSKFVPIFIAIAVGGYTTWKASRRSSARHAAHAPKPLFTRSDKVLS</sequence>
<evidence type="ECO:0000313" key="3">
    <source>
        <dbReference type="Proteomes" id="UP001060414"/>
    </source>
</evidence>
<keyword evidence="1" id="KW-1133">Transmembrane helix</keyword>
<name>A0ABY5ZK83_9BACT</name>
<evidence type="ECO:0000256" key="1">
    <source>
        <dbReference type="SAM" id="Phobius"/>
    </source>
</evidence>
<feature type="transmembrane region" description="Helical" evidence="1">
    <location>
        <begin position="205"/>
        <end position="220"/>
    </location>
</feature>
<feature type="transmembrane region" description="Helical" evidence="1">
    <location>
        <begin position="348"/>
        <end position="367"/>
    </location>
</feature>